<dbReference type="PANTHER" id="PTHR43655">
    <property type="entry name" value="ATP-DEPENDENT PROTEASE"/>
    <property type="match status" value="1"/>
</dbReference>
<sequence length="217" mass="24929">YLPKEIQLYNRIQLYHMICMALGGRVAEEIFFQKVSTGAADDLNKVTKIAYNQIVIYGMNDKVGHLSFPPEQNDGVQTYRPYSEKTAELIDVEASKLVRKAYEETTKLLTEKKDLVAKLAAKLLEAETLGHDDLVAILGERPFQSDSYRDFLANTKEFAKKYGSEEELAEKDKSLQKQKEEQRKQQEQEQQEQQGQQQQRQTDEKSSTSNSAQKQNK</sequence>
<keyword evidence="2" id="KW-0479">Metal-binding</keyword>
<feature type="non-terminal residue" evidence="9">
    <location>
        <position position="1"/>
    </location>
</feature>
<dbReference type="EMBL" id="ASPP01011782">
    <property type="protein sequence ID" value="ETO21279.1"/>
    <property type="molecule type" value="Genomic_DNA"/>
</dbReference>
<dbReference type="AlphaFoldDB" id="X6N691"/>
<comment type="cofactor">
    <cofactor evidence="1">
        <name>Zn(2+)</name>
        <dbReference type="ChEBI" id="CHEBI:29105"/>
    </cofactor>
</comment>
<name>X6N691_RETFI</name>
<evidence type="ECO:0000256" key="2">
    <source>
        <dbReference type="ARBA" id="ARBA00022723"/>
    </source>
</evidence>
<dbReference type="GO" id="GO:0005524">
    <property type="term" value="F:ATP binding"/>
    <property type="evidence" value="ECO:0007669"/>
    <property type="project" value="UniProtKB-KW"/>
</dbReference>
<dbReference type="OMA" id="HKNTIAL"/>
<reference evidence="9 10" key="1">
    <citation type="journal article" date="2013" name="Curr. Biol.">
        <title>The Genome of the Foraminiferan Reticulomyxa filosa.</title>
        <authorList>
            <person name="Glockner G."/>
            <person name="Hulsmann N."/>
            <person name="Schleicher M."/>
            <person name="Noegel A.A."/>
            <person name="Eichinger L."/>
            <person name="Gallinger C."/>
            <person name="Pawlowski J."/>
            <person name="Sierra R."/>
            <person name="Euteneuer U."/>
            <person name="Pillet L."/>
            <person name="Moustafa A."/>
            <person name="Platzer M."/>
            <person name="Groth M."/>
            <person name="Szafranski K."/>
            <person name="Schliwa M."/>
        </authorList>
    </citation>
    <scope>NUCLEOTIDE SEQUENCE [LARGE SCALE GENOMIC DNA]</scope>
</reference>
<dbReference type="InterPro" id="IPR037219">
    <property type="entry name" value="Peptidase_M41-like"/>
</dbReference>
<dbReference type="Pfam" id="PF01434">
    <property type="entry name" value="Peptidase_M41"/>
    <property type="match status" value="1"/>
</dbReference>
<evidence type="ECO:0000256" key="7">
    <source>
        <dbReference type="SAM" id="MobiDB-lite"/>
    </source>
</evidence>
<proteinExistence type="predicted"/>
<evidence type="ECO:0000256" key="6">
    <source>
        <dbReference type="ARBA" id="ARBA00023049"/>
    </source>
</evidence>
<keyword evidence="5" id="KW-0067">ATP-binding</keyword>
<dbReference type="GO" id="GO:0046872">
    <property type="term" value="F:metal ion binding"/>
    <property type="evidence" value="ECO:0007669"/>
    <property type="project" value="UniProtKB-KW"/>
</dbReference>
<gene>
    <name evidence="9" type="ORF">RFI_15925</name>
</gene>
<dbReference type="GO" id="GO:0005745">
    <property type="term" value="C:m-AAA complex"/>
    <property type="evidence" value="ECO:0007669"/>
    <property type="project" value="TreeGrafter"/>
</dbReference>
<evidence type="ECO:0000256" key="5">
    <source>
        <dbReference type="ARBA" id="ARBA00022840"/>
    </source>
</evidence>
<evidence type="ECO:0000259" key="8">
    <source>
        <dbReference type="Pfam" id="PF01434"/>
    </source>
</evidence>
<evidence type="ECO:0000256" key="3">
    <source>
        <dbReference type="ARBA" id="ARBA00022741"/>
    </source>
</evidence>
<dbReference type="GO" id="GO:0034982">
    <property type="term" value="P:mitochondrial protein processing"/>
    <property type="evidence" value="ECO:0007669"/>
    <property type="project" value="TreeGrafter"/>
</dbReference>
<dbReference type="GO" id="GO:0004222">
    <property type="term" value="F:metalloendopeptidase activity"/>
    <property type="evidence" value="ECO:0007669"/>
    <property type="project" value="InterPro"/>
</dbReference>
<keyword evidence="4" id="KW-0862">Zinc</keyword>
<feature type="compositionally biased region" description="Basic and acidic residues" evidence="7">
    <location>
        <begin position="162"/>
        <end position="187"/>
    </location>
</feature>
<accession>X6N691</accession>
<keyword evidence="6" id="KW-0378">Hydrolase</keyword>
<evidence type="ECO:0000256" key="1">
    <source>
        <dbReference type="ARBA" id="ARBA00001947"/>
    </source>
</evidence>
<feature type="domain" description="Peptidase M41" evidence="8">
    <location>
        <begin position="2"/>
        <end position="136"/>
    </location>
</feature>
<keyword evidence="6" id="KW-0482">Metalloprotease</keyword>
<keyword evidence="10" id="KW-1185">Reference proteome</keyword>
<dbReference type="Proteomes" id="UP000023152">
    <property type="component" value="Unassembled WGS sequence"/>
</dbReference>
<keyword evidence="6" id="KW-0645">Protease</keyword>
<dbReference type="PANTHER" id="PTHR43655:SF2">
    <property type="entry name" value="AFG3 LIKE MATRIX AAA PEPTIDASE SUBUNIT 2, ISOFORM A"/>
    <property type="match status" value="1"/>
</dbReference>
<dbReference type="InterPro" id="IPR050928">
    <property type="entry name" value="ATP-dep_Zn_Metalloprotease"/>
</dbReference>
<dbReference type="Gene3D" id="1.20.58.760">
    <property type="entry name" value="Peptidase M41"/>
    <property type="match status" value="1"/>
</dbReference>
<dbReference type="OrthoDB" id="1413014at2759"/>
<dbReference type="SUPFAM" id="SSF140990">
    <property type="entry name" value="FtsH protease domain-like"/>
    <property type="match status" value="1"/>
</dbReference>
<dbReference type="InterPro" id="IPR000642">
    <property type="entry name" value="Peptidase_M41"/>
</dbReference>
<feature type="compositionally biased region" description="Low complexity" evidence="7">
    <location>
        <begin position="191"/>
        <end position="200"/>
    </location>
</feature>
<evidence type="ECO:0000313" key="9">
    <source>
        <dbReference type="EMBL" id="ETO21279.1"/>
    </source>
</evidence>
<protein>
    <recommendedName>
        <fullName evidence="8">Peptidase M41 domain-containing protein</fullName>
    </recommendedName>
</protein>
<evidence type="ECO:0000256" key="4">
    <source>
        <dbReference type="ARBA" id="ARBA00022833"/>
    </source>
</evidence>
<comment type="caution">
    <text evidence="9">The sequence shown here is derived from an EMBL/GenBank/DDBJ whole genome shotgun (WGS) entry which is preliminary data.</text>
</comment>
<dbReference type="MEROPS" id="M41.022"/>
<evidence type="ECO:0000313" key="10">
    <source>
        <dbReference type="Proteomes" id="UP000023152"/>
    </source>
</evidence>
<feature type="compositionally biased region" description="Polar residues" evidence="7">
    <location>
        <begin position="207"/>
        <end position="217"/>
    </location>
</feature>
<organism evidence="9 10">
    <name type="scientific">Reticulomyxa filosa</name>
    <dbReference type="NCBI Taxonomy" id="46433"/>
    <lineage>
        <taxon>Eukaryota</taxon>
        <taxon>Sar</taxon>
        <taxon>Rhizaria</taxon>
        <taxon>Retaria</taxon>
        <taxon>Foraminifera</taxon>
        <taxon>Monothalamids</taxon>
        <taxon>Reticulomyxidae</taxon>
        <taxon>Reticulomyxa</taxon>
    </lineage>
</organism>
<dbReference type="GO" id="GO:0004176">
    <property type="term" value="F:ATP-dependent peptidase activity"/>
    <property type="evidence" value="ECO:0007669"/>
    <property type="project" value="InterPro"/>
</dbReference>
<keyword evidence="3" id="KW-0547">Nucleotide-binding</keyword>
<feature type="region of interest" description="Disordered" evidence="7">
    <location>
        <begin position="162"/>
        <end position="217"/>
    </location>
</feature>